<sequence>MGGCGCVVVGVGGCPPALPPPAFGRGDPHPDGWCGAARVRGGPGSGPPGLGILYRIFMCMAGGPGPAPRCRTTNTRQRPERPPSPSLRPGVPPTPPPPPYRRATNGRWGVRRQSGAPYPSDAPPGQHAPAQGAGAWRVAPPGRRPGATSGGPGAFSTPLMRLTKAIENLFDGRLSRSSRRFGNLTQLVDSCRHPVGIAEMICLVSCDDLLQELVHQFDVVTRIPSGVMIEIGAPVFVWVSQCRADPGATAGRIWNPRQMCQNSGCPLETL</sequence>
<feature type="compositionally biased region" description="Pro residues" evidence="1">
    <location>
        <begin position="82"/>
        <end position="100"/>
    </location>
</feature>
<dbReference type="AlphaFoldDB" id="A0A238Z781"/>
<keyword evidence="3" id="KW-1185">Reference proteome</keyword>
<feature type="compositionally biased region" description="Low complexity" evidence="1">
    <location>
        <begin position="123"/>
        <end position="135"/>
    </location>
</feature>
<evidence type="ECO:0000313" key="2">
    <source>
        <dbReference type="EMBL" id="SNR79315.1"/>
    </source>
</evidence>
<organism evidence="2 3">
    <name type="scientific">Actinacidiphila glaucinigra</name>
    <dbReference type="NCBI Taxonomy" id="235986"/>
    <lineage>
        <taxon>Bacteria</taxon>
        <taxon>Bacillati</taxon>
        <taxon>Actinomycetota</taxon>
        <taxon>Actinomycetes</taxon>
        <taxon>Kitasatosporales</taxon>
        <taxon>Streptomycetaceae</taxon>
        <taxon>Actinacidiphila</taxon>
    </lineage>
</organism>
<dbReference type="Proteomes" id="UP000198280">
    <property type="component" value="Unassembled WGS sequence"/>
</dbReference>
<proteinExistence type="predicted"/>
<evidence type="ECO:0000256" key="1">
    <source>
        <dbReference type="SAM" id="MobiDB-lite"/>
    </source>
</evidence>
<feature type="region of interest" description="Disordered" evidence="1">
    <location>
        <begin position="65"/>
        <end position="156"/>
    </location>
</feature>
<name>A0A238Z781_9ACTN</name>
<accession>A0A238Z781</accession>
<evidence type="ECO:0000313" key="3">
    <source>
        <dbReference type="Proteomes" id="UP000198280"/>
    </source>
</evidence>
<dbReference type="EMBL" id="FZOF01000001">
    <property type="protein sequence ID" value="SNR79315.1"/>
    <property type="molecule type" value="Genomic_DNA"/>
</dbReference>
<gene>
    <name evidence="2" type="ORF">SAMN05216252_10158</name>
</gene>
<protein>
    <submittedName>
        <fullName evidence="2">Uncharacterized protein</fullName>
    </submittedName>
</protein>
<reference evidence="2 3" key="1">
    <citation type="submission" date="2017-06" db="EMBL/GenBank/DDBJ databases">
        <authorList>
            <person name="Kim H.J."/>
            <person name="Triplett B.A."/>
        </authorList>
    </citation>
    <scope>NUCLEOTIDE SEQUENCE [LARGE SCALE GENOMIC DNA]</scope>
    <source>
        <strain evidence="2 3">CGMCC 4.1858</strain>
    </source>
</reference>